<feature type="transmembrane region" description="Helical" evidence="10">
    <location>
        <begin position="199"/>
        <end position="218"/>
    </location>
</feature>
<feature type="transmembrane region" description="Helical" evidence="10">
    <location>
        <begin position="327"/>
        <end position="345"/>
    </location>
</feature>
<dbReference type="Pfam" id="PF01554">
    <property type="entry name" value="MatE"/>
    <property type="match status" value="2"/>
</dbReference>
<evidence type="ECO:0000256" key="8">
    <source>
        <dbReference type="ARBA" id="ARBA00023136"/>
    </source>
</evidence>
<reference evidence="11 12" key="1">
    <citation type="submission" date="2009-04" db="EMBL/GenBank/DDBJ databases">
        <authorList>
            <person name="Qin X."/>
            <person name="Bachman B."/>
            <person name="Battles P."/>
            <person name="Bell A."/>
            <person name="Bess C."/>
            <person name="Bickham C."/>
            <person name="Chaboub L."/>
            <person name="Chen D."/>
            <person name="Coyle M."/>
            <person name="Deiros D.R."/>
            <person name="Dinh H."/>
            <person name="Forbes L."/>
            <person name="Fowler G."/>
            <person name="Francisco L."/>
            <person name="Fu Q."/>
            <person name="Gubbala S."/>
            <person name="Hale W."/>
            <person name="Han Y."/>
            <person name="Hemphill L."/>
            <person name="Highlander S.K."/>
            <person name="Hirani K."/>
            <person name="Hogues M."/>
            <person name="Jackson L."/>
            <person name="Jakkamsetti A."/>
            <person name="Javaid M."/>
            <person name="Jiang H."/>
            <person name="Korchina V."/>
            <person name="Kovar C."/>
            <person name="Lara F."/>
            <person name="Lee S."/>
            <person name="Mata R."/>
            <person name="Mathew T."/>
            <person name="Moen C."/>
            <person name="Morales K."/>
            <person name="Munidasa M."/>
            <person name="Nazareth L."/>
            <person name="Ngo R."/>
            <person name="Nguyen L."/>
            <person name="Okwuonu G."/>
            <person name="Ongeri F."/>
            <person name="Patil S."/>
            <person name="Petrosino J."/>
            <person name="Pham C."/>
            <person name="Pham P."/>
            <person name="Pu L.-L."/>
            <person name="Puazo M."/>
            <person name="Raj R."/>
            <person name="Reid J."/>
            <person name="Rouhana J."/>
            <person name="Saada N."/>
            <person name="Shang Y."/>
            <person name="Simmons D."/>
            <person name="Thornton R."/>
            <person name="Warren J."/>
            <person name="Weissenberger G."/>
            <person name="Zhang J."/>
            <person name="Zhang L."/>
            <person name="Zhou C."/>
            <person name="Zhu D."/>
            <person name="Muzny D."/>
            <person name="Worley K."/>
            <person name="Gibbs R."/>
        </authorList>
    </citation>
    <scope>NUCLEOTIDE SEQUENCE [LARGE SCALE GENOMIC DNA]</scope>
    <source>
        <strain evidence="11 12">ATCC 43531</strain>
    </source>
</reference>
<sequence length="459" mass="49955">MTESIVTQKENPLAIASVGGLIRKFALPAIVSMLVNTVYNITDQIFIGHTVGILGNAATNTAFPIVILSTGLAQLVGIGTAANFNLSMGEKAQDAARSYVGTGLVMSAVLGILLGGLIFIFQTPVLLLCGATENVLPYAQRYLGITACGLPFLLFFTALIRADGAPSYAMRCMVSGAVLNILLDALFMLGFGWGMEGAALATVMAQIVSFLVCIRYFSRFQAFPIVRTMLRMRRHEMLRIAKLGLSNFLNQIIMMTVGITLNNILTHYGAASVYGADIPLAVAGIVTKLNSVLIAFTVGLAQGCQPIFSFNMGAENYGRIKETYRKGLVFALLLSMAIFLVFQLFPRQITAIFGGGSELYFDFAEKYLRIYLMMVCISGVQPLTVNYFTAIGSVRTGLMLSLSRQGLFLLPLLILLPRIFGLDGALYAGPIAEILAFILAMSTMYRHWQQLTRMEREEL</sequence>
<dbReference type="InterPro" id="IPR048279">
    <property type="entry name" value="MdtK-like"/>
</dbReference>
<evidence type="ECO:0000256" key="5">
    <source>
        <dbReference type="ARBA" id="ARBA00022475"/>
    </source>
</evidence>
<dbReference type="PANTHER" id="PTHR43823:SF3">
    <property type="entry name" value="MULTIDRUG EXPORT PROTEIN MEPA"/>
    <property type="match status" value="1"/>
</dbReference>
<protein>
    <recommendedName>
        <fullName evidence="3">Multidrug export protein MepA</fullName>
    </recommendedName>
</protein>
<feature type="transmembrane region" description="Helical" evidence="10">
    <location>
        <begin position="98"/>
        <end position="121"/>
    </location>
</feature>
<dbReference type="AlphaFoldDB" id="C4V374"/>
<evidence type="ECO:0000256" key="10">
    <source>
        <dbReference type="SAM" id="Phobius"/>
    </source>
</evidence>
<accession>C4V374</accession>
<evidence type="ECO:0000256" key="3">
    <source>
        <dbReference type="ARBA" id="ARBA00022106"/>
    </source>
</evidence>
<feature type="transmembrane region" description="Helical" evidence="10">
    <location>
        <begin position="141"/>
        <end position="160"/>
    </location>
</feature>
<evidence type="ECO:0000256" key="7">
    <source>
        <dbReference type="ARBA" id="ARBA00022989"/>
    </source>
</evidence>
<evidence type="ECO:0000256" key="1">
    <source>
        <dbReference type="ARBA" id="ARBA00004651"/>
    </source>
</evidence>
<gene>
    <name evidence="11" type="ORF">HMPREF0908_0968</name>
</gene>
<dbReference type="InterPro" id="IPR051327">
    <property type="entry name" value="MATE_MepA_subfamily"/>
</dbReference>
<proteinExistence type="inferred from homology"/>
<keyword evidence="8 10" id="KW-0472">Membrane</keyword>
<feature type="transmembrane region" description="Helical" evidence="10">
    <location>
        <begin position="426"/>
        <end position="445"/>
    </location>
</feature>
<comment type="similarity">
    <text evidence="2">Belongs to the multi antimicrobial extrusion (MATE) (TC 2.A.66.1) family. MepA subfamily.</text>
</comment>
<dbReference type="InterPro" id="IPR045070">
    <property type="entry name" value="MATE_MepA-like"/>
</dbReference>
<evidence type="ECO:0000313" key="11">
    <source>
        <dbReference type="EMBL" id="EEQ48686.1"/>
    </source>
</evidence>
<keyword evidence="7 10" id="KW-1133">Transmembrane helix</keyword>
<feature type="transmembrane region" description="Helical" evidence="10">
    <location>
        <begin position="21"/>
        <end position="42"/>
    </location>
</feature>
<organism evidence="11 12">
    <name type="scientific">Selenomonas flueggei ATCC 43531</name>
    <dbReference type="NCBI Taxonomy" id="638302"/>
    <lineage>
        <taxon>Bacteria</taxon>
        <taxon>Bacillati</taxon>
        <taxon>Bacillota</taxon>
        <taxon>Negativicutes</taxon>
        <taxon>Selenomonadales</taxon>
        <taxon>Selenomonadaceae</taxon>
        <taxon>Selenomonas</taxon>
    </lineage>
</organism>
<dbReference type="RefSeq" id="WP_006689702.1">
    <property type="nucleotide sequence ID" value="NZ_GG694006.1"/>
</dbReference>
<feature type="transmembrane region" description="Helical" evidence="10">
    <location>
        <begin position="281"/>
        <end position="301"/>
    </location>
</feature>
<comment type="subcellular location">
    <subcellularLocation>
        <location evidence="1">Cell membrane</location>
        <topology evidence="1">Multi-pass membrane protein</topology>
    </subcellularLocation>
</comment>
<dbReference type="Proteomes" id="UP000005309">
    <property type="component" value="Unassembled WGS sequence"/>
</dbReference>
<dbReference type="CDD" id="cd13143">
    <property type="entry name" value="MATE_MepA_like"/>
    <property type="match status" value="1"/>
</dbReference>
<comment type="caution">
    <text evidence="11">The sequence shown here is derived from an EMBL/GenBank/DDBJ whole genome shotgun (WGS) entry which is preliminary data.</text>
</comment>
<dbReference type="GO" id="GO:0042910">
    <property type="term" value="F:xenobiotic transmembrane transporter activity"/>
    <property type="evidence" value="ECO:0007669"/>
    <property type="project" value="InterPro"/>
</dbReference>
<name>C4V374_9FIRM</name>
<feature type="transmembrane region" description="Helical" evidence="10">
    <location>
        <begin position="370"/>
        <end position="390"/>
    </location>
</feature>
<evidence type="ECO:0000256" key="6">
    <source>
        <dbReference type="ARBA" id="ARBA00022692"/>
    </source>
</evidence>
<evidence type="ECO:0000256" key="2">
    <source>
        <dbReference type="ARBA" id="ARBA00008417"/>
    </source>
</evidence>
<evidence type="ECO:0000256" key="4">
    <source>
        <dbReference type="ARBA" id="ARBA00022448"/>
    </source>
</evidence>
<dbReference type="InterPro" id="IPR002528">
    <property type="entry name" value="MATE_fam"/>
</dbReference>
<dbReference type="eggNOG" id="COG0534">
    <property type="taxonomic scope" value="Bacteria"/>
</dbReference>
<feature type="transmembrane region" description="Helical" evidence="10">
    <location>
        <begin position="62"/>
        <end position="86"/>
    </location>
</feature>
<dbReference type="EMBL" id="ACLA01000013">
    <property type="protein sequence ID" value="EEQ48686.1"/>
    <property type="molecule type" value="Genomic_DNA"/>
</dbReference>
<keyword evidence="9" id="KW-0046">Antibiotic resistance</keyword>
<dbReference type="GO" id="GO:0015297">
    <property type="term" value="F:antiporter activity"/>
    <property type="evidence" value="ECO:0007669"/>
    <property type="project" value="InterPro"/>
</dbReference>
<dbReference type="HOGENOM" id="CLU_012893_0_0_9"/>
<dbReference type="GO" id="GO:0046677">
    <property type="term" value="P:response to antibiotic"/>
    <property type="evidence" value="ECO:0007669"/>
    <property type="project" value="UniProtKB-KW"/>
</dbReference>
<dbReference type="PANTHER" id="PTHR43823">
    <property type="entry name" value="SPORULATION PROTEIN YKVU"/>
    <property type="match status" value="1"/>
</dbReference>
<evidence type="ECO:0000256" key="9">
    <source>
        <dbReference type="ARBA" id="ARBA00023251"/>
    </source>
</evidence>
<dbReference type="GO" id="GO:0005886">
    <property type="term" value="C:plasma membrane"/>
    <property type="evidence" value="ECO:0007669"/>
    <property type="project" value="UniProtKB-SubCell"/>
</dbReference>
<feature type="transmembrane region" description="Helical" evidence="10">
    <location>
        <begin position="402"/>
        <end position="420"/>
    </location>
</feature>
<evidence type="ECO:0000313" key="12">
    <source>
        <dbReference type="Proteomes" id="UP000005309"/>
    </source>
</evidence>
<dbReference type="STRING" id="638302.HMPREF0908_0968"/>
<keyword evidence="6 10" id="KW-0812">Transmembrane</keyword>
<dbReference type="PIRSF" id="PIRSF006603">
    <property type="entry name" value="DinF"/>
    <property type="match status" value="1"/>
</dbReference>
<keyword evidence="12" id="KW-1185">Reference proteome</keyword>
<dbReference type="OrthoDB" id="9811110at2"/>
<feature type="transmembrane region" description="Helical" evidence="10">
    <location>
        <begin position="239"/>
        <end position="261"/>
    </location>
</feature>
<keyword evidence="5" id="KW-1003">Cell membrane</keyword>
<keyword evidence="4" id="KW-0813">Transport</keyword>
<feature type="transmembrane region" description="Helical" evidence="10">
    <location>
        <begin position="172"/>
        <end position="193"/>
    </location>
</feature>